<evidence type="ECO:0000313" key="8">
    <source>
        <dbReference type="Proteomes" id="UP001165065"/>
    </source>
</evidence>
<dbReference type="SMART" id="SM00297">
    <property type="entry name" value="BROMO"/>
    <property type="match status" value="1"/>
</dbReference>
<dbReference type="PRINTS" id="PR00503">
    <property type="entry name" value="BROMODOMAIN"/>
</dbReference>
<dbReference type="SUPFAM" id="SSF47370">
    <property type="entry name" value="Bromodomain"/>
    <property type="match status" value="1"/>
</dbReference>
<dbReference type="Gene3D" id="1.20.920.10">
    <property type="entry name" value="Bromodomain-like"/>
    <property type="match status" value="1"/>
</dbReference>
<keyword evidence="1 2" id="KW-0103">Bromodomain</keyword>
<feature type="region of interest" description="Disordered" evidence="4">
    <location>
        <begin position="657"/>
        <end position="686"/>
    </location>
</feature>
<feature type="region of interest" description="Disordered" evidence="4">
    <location>
        <begin position="1"/>
        <end position="58"/>
    </location>
</feature>
<dbReference type="SUPFAM" id="SSF54171">
    <property type="entry name" value="DNA-binding domain"/>
    <property type="match status" value="1"/>
</dbReference>
<dbReference type="InterPro" id="IPR050935">
    <property type="entry name" value="Bromo_chromatin_reader"/>
</dbReference>
<dbReference type="PANTHER" id="PTHR22880">
    <property type="entry name" value="FALZ-RELATED BROMODOMAIN-CONTAINING PROTEINS"/>
    <property type="match status" value="1"/>
</dbReference>
<dbReference type="InterPro" id="IPR001739">
    <property type="entry name" value="Methyl_CpG_DNA-bd"/>
</dbReference>
<dbReference type="EMBL" id="BRYA01000832">
    <property type="protein sequence ID" value="GMI33756.1"/>
    <property type="molecule type" value="Genomic_DNA"/>
</dbReference>
<feature type="compositionally biased region" description="Low complexity" evidence="4">
    <location>
        <begin position="9"/>
        <end position="21"/>
    </location>
</feature>
<evidence type="ECO:0000256" key="1">
    <source>
        <dbReference type="ARBA" id="ARBA00023117"/>
    </source>
</evidence>
<organism evidence="7 8">
    <name type="scientific">Triparma columacea</name>
    <dbReference type="NCBI Taxonomy" id="722753"/>
    <lineage>
        <taxon>Eukaryota</taxon>
        <taxon>Sar</taxon>
        <taxon>Stramenopiles</taxon>
        <taxon>Ochrophyta</taxon>
        <taxon>Bolidophyceae</taxon>
        <taxon>Parmales</taxon>
        <taxon>Triparmaceae</taxon>
        <taxon>Triparma</taxon>
    </lineage>
</organism>
<evidence type="ECO:0000256" key="2">
    <source>
        <dbReference type="PROSITE-ProRule" id="PRU00035"/>
    </source>
</evidence>
<proteinExistence type="predicted"/>
<keyword evidence="8" id="KW-1185">Reference proteome</keyword>
<dbReference type="Pfam" id="PF00439">
    <property type="entry name" value="Bromodomain"/>
    <property type="match status" value="1"/>
</dbReference>
<sequence>MEPPQSDFAPSAPTTTVVTSHPAPPPAPKGPKIKTLYGKPVPAPSRVSKRAVEKSSKLKADEAYELELAQQEEARFARVNKLREAAAAVKAEAKKKKKITKTATFGGEGMTYLPASANGASISNKIVYTPPARTVPQVSAPLLELRGNKEGKGYADFEDVVCDDMSKHVFQDVGGGYDWRKELQGYEKLTEGKEQEAEAQEEGVEWGINEEKFKIYDFDTFSPKKYLTGKNYKTEAPYYHHKPLPIPLSPTNPPMTLPRKTLHTRTAAPVKSLILSAFSPILSSAVIPHQRVDLHGSLYVSPDGIAQHVHATKVGGTTRRDVITRLEDKRYLGEEWVKWVLKNGTDKGVGGIVEMAPAQPSSKATTTTTTTATTTTNSRRLYLKTLFSLPLSPPPTPNYMMDPHCQYLVAQNKDDKERRLKVEEAVAKARLEAENDPTKPLYPYMTNPDYLISGHDYIGKKIRHHVSEDSVSIMPSVSNWSDCTVVAYTKPTRRKGSSFHVQHKDNLRLEDLDEETTKRALEAAAFPRYPVSAHELGFDTKKLKVKRIAECPSQKIQAEMAMEQVVEDVSGDAVVAVLEEMEAEWGRKTQKNVRKKPFKGANVRVIWARIVAGFHALVKGEQGYPTHKSVVDRRKLKVATAALGAEASVLGLDANFSTEGSQQQQQQQQPEAKKKRGRKPKVKAAEGETSYGLEVATVFQTQPDKVLNAILDNGESALVGVLFMLHDESSVERCSDDVLGPEEEWPTYMYRATTNQAAAKVIKTFTPWWSFLTHLNDNVWPGAKEKTAVFEQVMSLAAGLEKLTELTPQHEELLNISHLPVPKKSKTSYELFCNPANIAKARTLLEADGYNILDTYNNIPAQGYHREASVRQDGSKADIYFHTPDTATGGAKLRSKNDALKYINSLAKCDPPPAIIPSLDSFDFSSPLISSVWKYPKIDPEDRLTTTLRNMYDKQPAAERKQWEDQAAATTQKYMADITQYREWKRAKLFVEERDRPISEDPGNYMEQREKRKRKASTLGSYSEKSVNVADAAAVAIRKATQPSTLVDLERDILMTDVSVQYEKGSAMMDHKTLPKIQTAALNLVKKGLVRRVFANLDMTDGYNFYKGALNYLPETDDEFRLMEYELELKRTEAMLRRMIIFTMQIDPECITDTARMAGPKAEDYDFLHDSEWIKTDCEHLKKKLMMPDGVEAEVVSWCPEVEYIEGEEDEGDDENASKPMASTKTKSMDDIYKGRVVTRKPMYRAKVTNEDVPKGEKATVHVLNDFQVQSYADAFQLRSQLEPMKKLLDCEEWNCFNSFRSKLGRQLRFPENSIDPATGESRLRWTSGICVGVNPACKQLLILMAGAEEAFWGTYNPKDSILTREGDTTGHKLYFDGGNNPREVGVAALNFILAQPEGYIFAQPVDYVALSIPEYPDIVTNPMDVSTIQQKMNDGDYVGFDEEVDLLDLFWKDVALMFDNAVLFNGEESEIGAAAIKLKRKVERKLLTDMKKIYIKRGEKIGIDVSDHMFPTSLFTEADLEDDLERLNVKRKGRDIEGSFRVSVLEAALPITYDSAKFSVPPSWTVMGKSAEPEIDDKEGRARKIVNYSELDNLAEKKPDLIEVLNLQYVSRGDFIATCNNRDELEDVLEDEHARMGEVSKSYTFRIMNQKKRKTYVEGMKFGESIPDDKKLDGVKGYRKGKTGESFVVEASQYHNIKAQLEVEAEKKKKEAERQKEEDLFKKNFHVAWPPYLGRIGQNDTGGMVWEIRKDLAQQALLHVLRGLVQSQHIFEVSPISNPKEEGMVCVANYYLPGVPYSVYPKIDRRKRLKLEGASAPGPVGGESSDEEEEMTEYEKARAEKMARNKAFLQSLGLA</sequence>
<protein>
    <recommendedName>
        <fullName evidence="9">Bromo domain-containing protein</fullName>
    </recommendedName>
</protein>
<feature type="domain" description="Bromo" evidence="5">
    <location>
        <begin position="1394"/>
        <end position="1473"/>
    </location>
</feature>
<dbReference type="PANTHER" id="PTHR22880:SF225">
    <property type="entry name" value="BROMODOMAIN-CONTAINING PROTEIN BET-1-RELATED"/>
    <property type="match status" value="1"/>
</dbReference>
<dbReference type="PROSITE" id="PS50014">
    <property type="entry name" value="BROMODOMAIN_2"/>
    <property type="match status" value="1"/>
</dbReference>
<dbReference type="CDD" id="cd04369">
    <property type="entry name" value="Bromodomain"/>
    <property type="match status" value="1"/>
</dbReference>
<dbReference type="OrthoDB" id="21449at2759"/>
<dbReference type="InterPro" id="IPR036427">
    <property type="entry name" value="Bromodomain-like_sf"/>
</dbReference>
<accession>A0A9W7G323</accession>
<evidence type="ECO:0000259" key="5">
    <source>
        <dbReference type="PROSITE" id="PS50014"/>
    </source>
</evidence>
<comment type="caution">
    <text evidence="7">The sequence shown here is derived from an EMBL/GenBank/DDBJ whole genome shotgun (WGS) entry which is preliminary data.</text>
</comment>
<feature type="region of interest" description="Disordered" evidence="4">
    <location>
        <begin position="997"/>
        <end position="1019"/>
    </location>
</feature>
<dbReference type="Gene3D" id="3.30.890.10">
    <property type="entry name" value="Methyl-cpg-binding Protein 2, Chain A"/>
    <property type="match status" value="1"/>
</dbReference>
<gene>
    <name evidence="7" type="ORF">TrCOL_g11849</name>
</gene>
<dbReference type="GO" id="GO:0000785">
    <property type="term" value="C:chromatin"/>
    <property type="evidence" value="ECO:0007669"/>
    <property type="project" value="TreeGrafter"/>
</dbReference>
<dbReference type="InterPro" id="IPR016177">
    <property type="entry name" value="DNA-bd_dom_sf"/>
</dbReference>
<evidence type="ECO:0008006" key="9">
    <source>
        <dbReference type="Google" id="ProtNLM"/>
    </source>
</evidence>
<evidence type="ECO:0000313" key="7">
    <source>
        <dbReference type="EMBL" id="GMI33756.1"/>
    </source>
</evidence>
<feature type="domain" description="MBD" evidence="6">
    <location>
        <begin position="850"/>
        <end position="929"/>
    </location>
</feature>
<dbReference type="Proteomes" id="UP001165065">
    <property type="component" value="Unassembled WGS sequence"/>
</dbReference>
<dbReference type="InterPro" id="IPR001487">
    <property type="entry name" value="Bromodomain"/>
</dbReference>
<evidence type="ECO:0000256" key="4">
    <source>
        <dbReference type="SAM" id="MobiDB-lite"/>
    </source>
</evidence>
<feature type="region of interest" description="Disordered" evidence="4">
    <location>
        <begin position="1207"/>
        <end position="1226"/>
    </location>
</feature>
<dbReference type="GO" id="GO:0003677">
    <property type="term" value="F:DNA binding"/>
    <property type="evidence" value="ECO:0007669"/>
    <property type="project" value="InterPro"/>
</dbReference>
<feature type="compositionally biased region" description="Basic residues" evidence="4">
    <location>
        <begin position="673"/>
        <end position="682"/>
    </location>
</feature>
<evidence type="ECO:0000259" key="6">
    <source>
        <dbReference type="PROSITE" id="PS50982"/>
    </source>
</evidence>
<dbReference type="PROSITE" id="PS50982">
    <property type="entry name" value="MBD"/>
    <property type="match status" value="1"/>
</dbReference>
<name>A0A9W7G323_9STRA</name>
<keyword evidence="3" id="KW-0175">Coiled coil</keyword>
<dbReference type="GO" id="GO:0006338">
    <property type="term" value="P:chromatin remodeling"/>
    <property type="evidence" value="ECO:0007669"/>
    <property type="project" value="TreeGrafter"/>
</dbReference>
<feature type="region of interest" description="Disordered" evidence="4">
    <location>
        <begin position="1814"/>
        <end position="1838"/>
    </location>
</feature>
<reference evidence="8" key="1">
    <citation type="journal article" date="2023" name="Commun. Biol.">
        <title>Genome analysis of Parmales, the sister group of diatoms, reveals the evolutionary specialization of diatoms from phago-mixotrophs to photoautotrophs.</title>
        <authorList>
            <person name="Ban H."/>
            <person name="Sato S."/>
            <person name="Yoshikawa S."/>
            <person name="Yamada K."/>
            <person name="Nakamura Y."/>
            <person name="Ichinomiya M."/>
            <person name="Sato N."/>
            <person name="Blanc-Mathieu R."/>
            <person name="Endo H."/>
            <person name="Kuwata A."/>
            <person name="Ogata H."/>
        </authorList>
    </citation>
    <scope>NUCLEOTIDE SEQUENCE [LARGE SCALE GENOMIC DNA]</scope>
</reference>
<feature type="coiled-coil region" evidence="3">
    <location>
        <begin position="1692"/>
        <end position="1721"/>
    </location>
</feature>
<evidence type="ECO:0000256" key="3">
    <source>
        <dbReference type="SAM" id="Coils"/>
    </source>
</evidence>
<dbReference type="GO" id="GO:0005634">
    <property type="term" value="C:nucleus"/>
    <property type="evidence" value="ECO:0007669"/>
    <property type="project" value="TreeGrafter"/>
</dbReference>
<dbReference type="GO" id="GO:0006355">
    <property type="term" value="P:regulation of DNA-templated transcription"/>
    <property type="evidence" value="ECO:0007669"/>
    <property type="project" value="TreeGrafter"/>
</dbReference>